<comment type="caution">
    <text evidence="2">The sequence shown here is derived from an EMBL/GenBank/DDBJ whole genome shotgun (WGS) entry which is preliminary data.</text>
</comment>
<reference evidence="2" key="1">
    <citation type="journal article" date="2018" name="Genome Biol.">
        <title>SKESA: strategic k-mer extension for scrupulous assemblies.</title>
        <authorList>
            <person name="Souvorov A."/>
            <person name="Agarwala R."/>
            <person name="Lipman D.J."/>
        </authorList>
    </citation>
    <scope>NUCLEOTIDE SEQUENCE</scope>
    <source>
        <strain evidence="2">P125109</strain>
    </source>
</reference>
<sequence length="43" mass="5387">MQKMFENKWYRFAWWVMTLLIIVWIGDHVTFLFRPIAILLQMV</sequence>
<feature type="transmembrane region" description="Helical" evidence="1">
    <location>
        <begin position="12"/>
        <end position="33"/>
    </location>
</feature>
<proteinExistence type="predicted"/>
<dbReference type="EMBL" id="DAAQRD010000171">
    <property type="protein sequence ID" value="HAE0521376.1"/>
    <property type="molecule type" value="Genomic_DNA"/>
</dbReference>
<gene>
    <name evidence="2" type="ORF">G2720_26630</name>
</gene>
<keyword evidence="1" id="KW-1133">Transmembrane helix</keyword>
<keyword evidence="1" id="KW-0472">Membrane</keyword>
<accession>A0A724WUP4</accession>
<reference evidence="2" key="2">
    <citation type="submission" date="2019-01" db="EMBL/GenBank/DDBJ databases">
        <authorList>
            <consortium name="NCBI Pathogen Detection Project"/>
        </authorList>
    </citation>
    <scope>NUCLEOTIDE SEQUENCE</scope>
    <source>
        <strain evidence="2">P125109</strain>
    </source>
</reference>
<evidence type="ECO:0000256" key="1">
    <source>
        <dbReference type="SAM" id="Phobius"/>
    </source>
</evidence>
<evidence type="ECO:0000313" key="2">
    <source>
        <dbReference type="EMBL" id="HAE0521376.1"/>
    </source>
</evidence>
<feature type="non-terminal residue" evidence="2">
    <location>
        <position position="43"/>
    </location>
</feature>
<keyword evidence="1" id="KW-0812">Transmembrane</keyword>
<name>A0A724WUP4_SALEP</name>
<protein>
    <submittedName>
        <fullName evidence="2">AI-2E family transporter</fullName>
    </submittedName>
</protein>
<dbReference type="AlphaFoldDB" id="A0A724WUP4"/>
<organism evidence="2">
    <name type="scientific">Salmonella enteritidis PT4 (strain P125109)</name>
    <dbReference type="NCBI Taxonomy" id="550537"/>
    <lineage>
        <taxon>Bacteria</taxon>
        <taxon>Pseudomonadati</taxon>
        <taxon>Pseudomonadota</taxon>
        <taxon>Gammaproteobacteria</taxon>
        <taxon>Enterobacterales</taxon>
        <taxon>Enterobacteriaceae</taxon>
        <taxon>Salmonella</taxon>
    </lineage>
</organism>